<evidence type="ECO:0000313" key="3">
    <source>
        <dbReference type="Proteomes" id="UP000183454"/>
    </source>
</evidence>
<evidence type="ECO:0000259" key="1">
    <source>
        <dbReference type="Pfam" id="PF03235"/>
    </source>
</evidence>
<name>A0A1H2SJC5_9PROT</name>
<dbReference type="PANTHER" id="PTHR37292:SF2">
    <property type="entry name" value="DUF262 DOMAIN-CONTAINING PROTEIN"/>
    <property type="match status" value="1"/>
</dbReference>
<gene>
    <name evidence="2" type="ORF">SAMN05421882_100789</name>
</gene>
<organism evidence="2 3">
    <name type="scientific">Nitrosomonas communis</name>
    <dbReference type="NCBI Taxonomy" id="44574"/>
    <lineage>
        <taxon>Bacteria</taxon>
        <taxon>Pseudomonadati</taxon>
        <taxon>Pseudomonadota</taxon>
        <taxon>Betaproteobacteria</taxon>
        <taxon>Nitrosomonadales</taxon>
        <taxon>Nitrosomonadaceae</taxon>
        <taxon>Nitrosomonas</taxon>
    </lineage>
</organism>
<dbReference type="EMBL" id="FNNH01000007">
    <property type="protein sequence ID" value="SDW31736.1"/>
    <property type="molecule type" value="Genomic_DNA"/>
</dbReference>
<reference evidence="2 3" key="1">
    <citation type="submission" date="2016-10" db="EMBL/GenBank/DDBJ databases">
        <authorList>
            <person name="de Groot N.N."/>
        </authorList>
    </citation>
    <scope>NUCLEOTIDE SEQUENCE [LARGE SCALE GENOMIC DNA]</scope>
    <source>
        <strain evidence="2 3">Nm110</strain>
    </source>
</reference>
<sequence length="634" mass="72722">MAGSTFQTNPYDLYKLLEDCHRGSLQLPDFQRSWVWDEDRIKSLIASISRAFPVGALMTLDTGGEVNFKPRPVEGAPAEAKNVPPHSLLLDGQQRMTSLYQVALRGKVVETVTPKHKKVKRWFYIDIRKAMNPTVDREEAIIGVPEDRVIRTDFGREVALDLSTPEGEYEALMYPVSQVFDWDRWQDGFYEYWRDNDYKEMPETFRAFKRQVLESFKYYRVPVISLDRSTSKEAVCVVFEKVNTGGKPLDAFELVTAMYAADGHELRKDWYGDDEHKGRHRRFVDTLRPADSEAGIIANVSNTDFLQAISLFYTRERRREAERAGKVGKELPAVIGNRQALLNLPLAAYKQYEKQVEHGFVQAAKFLHMLHIYRIFDLPYQSQIVPLAAIIADIGEAWEHEANRTKLVRWYWNGVFGELYGSAVESRIARDFMEVPRWLQGGTEPSTVSETIFRADRLKTMRMRLSAAYKGINALLMKEGAQDFRSGQKFDHTVFFGENVDIHHIFPQDWCKKQDIKPAIYDSIINKTPLSFRTNRIIGGIAPSEYLAKLEKGDKQTPAIERERLDAYLRSHLIDPNILCSDNFEAFMVDRQKRLLGLIEQATGKTAYTGEAPEEGVDVSIDEESVEADMVLTL</sequence>
<accession>A0A1H2SJC5</accession>
<dbReference type="RefSeq" id="WP_074665891.1">
    <property type="nucleotide sequence ID" value="NZ_FNNH01000007.1"/>
</dbReference>
<dbReference type="InterPro" id="IPR004919">
    <property type="entry name" value="GmrSD_N"/>
</dbReference>
<protein>
    <recommendedName>
        <fullName evidence="1">GmrSD restriction endonucleases N-terminal domain-containing protein</fullName>
    </recommendedName>
</protein>
<feature type="domain" description="GmrSD restriction endonucleases N-terminal" evidence="1">
    <location>
        <begin position="14"/>
        <end position="259"/>
    </location>
</feature>
<dbReference type="PANTHER" id="PTHR37292">
    <property type="entry name" value="VNG6097C"/>
    <property type="match status" value="1"/>
</dbReference>
<dbReference type="AlphaFoldDB" id="A0A1H2SJC5"/>
<dbReference type="Proteomes" id="UP000183454">
    <property type="component" value="Unassembled WGS sequence"/>
</dbReference>
<dbReference type="Pfam" id="PF03235">
    <property type="entry name" value="GmrSD_N"/>
    <property type="match status" value="1"/>
</dbReference>
<evidence type="ECO:0000313" key="2">
    <source>
        <dbReference type="EMBL" id="SDW31736.1"/>
    </source>
</evidence>
<proteinExistence type="predicted"/>